<name>A0A812R5Z6_9DINO</name>
<dbReference type="EMBL" id="CAJNDS010002301">
    <property type="protein sequence ID" value="CAE7420306.1"/>
    <property type="molecule type" value="Genomic_DNA"/>
</dbReference>
<dbReference type="Proteomes" id="UP000604046">
    <property type="component" value="Unassembled WGS sequence"/>
</dbReference>
<accession>A0A812R5Z6</accession>
<keyword evidence="2" id="KW-1185">Reference proteome</keyword>
<sequence length="100" mass="11348">MAIHSYMSAMQANGHLPGFYRWRCFVKNCQAVEKTTEPARDLYHPTKFRSPVSWQRKGVEAVKSYKTSSSCQLTQAARLCALVLERNRGQAKHATRTSDA</sequence>
<organism evidence="1 2">
    <name type="scientific">Symbiodinium natans</name>
    <dbReference type="NCBI Taxonomy" id="878477"/>
    <lineage>
        <taxon>Eukaryota</taxon>
        <taxon>Sar</taxon>
        <taxon>Alveolata</taxon>
        <taxon>Dinophyceae</taxon>
        <taxon>Suessiales</taxon>
        <taxon>Symbiodiniaceae</taxon>
        <taxon>Symbiodinium</taxon>
    </lineage>
</organism>
<comment type="caution">
    <text evidence="1">The sequence shown here is derived from an EMBL/GenBank/DDBJ whole genome shotgun (WGS) entry which is preliminary data.</text>
</comment>
<gene>
    <name evidence="1" type="ORF">SNAT2548_LOCUS22859</name>
</gene>
<evidence type="ECO:0000313" key="1">
    <source>
        <dbReference type="EMBL" id="CAE7420306.1"/>
    </source>
</evidence>
<dbReference type="AlphaFoldDB" id="A0A812R5Z6"/>
<evidence type="ECO:0000313" key="2">
    <source>
        <dbReference type="Proteomes" id="UP000604046"/>
    </source>
</evidence>
<protein>
    <submittedName>
        <fullName evidence="1">Uncharacterized protein</fullName>
    </submittedName>
</protein>
<proteinExistence type="predicted"/>
<reference evidence="1" key="1">
    <citation type="submission" date="2021-02" db="EMBL/GenBank/DDBJ databases">
        <authorList>
            <person name="Dougan E. K."/>
            <person name="Rhodes N."/>
            <person name="Thang M."/>
            <person name="Chan C."/>
        </authorList>
    </citation>
    <scope>NUCLEOTIDE SEQUENCE</scope>
</reference>